<dbReference type="CDD" id="cd11321">
    <property type="entry name" value="AmyAc_bac_euk_BE"/>
    <property type="match status" value="1"/>
</dbReference>
<dbReference type="InterPro" id="IPR006047">
    <property type="entry name" value="GH13_cat_dom"/>
</dbReference>
<evidence type="ECO:0000313" key="12">
    <source>
        <dbReference type="Proteomes" id="UP000683000"/>
    </source>
</evidence>
<dbReference type="CDD" id="cd02854">
    <property type="entry name" value="E_set_GBE_euk_N"/>
    <property type="match status" value="1"/>
</dbReference>
<evidence type="ECO:0000256" key="3">
    <source>
        <dbReference type="ARBA" id="ARBA00009000"/>
    </source>
</evidence>
<dbReference type="Gene3D" id="1.20.930.40">
    <property type="entry name" value="Transferrin receptor-like, dimerisation domain"/>
    <property type="match status" value="1"/>
</dbReference>
<evidence type="ECO:0000256" key="4">
    <source>
        <dbReference type="ARBA" id="ARBA00012541"/>
    </source>
</evidence>
<dbReference type="EC" id="2.4.1.18" evidence="4"/>
<dbReference type="GO" id="GO:0004553">
    <property type="term" value="F:hydrolase activity, hydrolyzing O-glycosyl compounds"/>
    <property type="evidence" value="ECO:0007669"/>
    <property type="project" value="InterPro"/>
</dbReference>
<name>A0A8I2YUI5_9AGAM</name>
<dbReference type="SMART" id="SM00642">
    <property type="entry name" value="Aamy"/>
    <property type="match status" value="1"/>
</dbReference>
<comment type="similarity">
    <text evidence="3">Belongs to the glycosyl hydrolase 13 family. GlgB subfamily.</text>
</comment>
<dbReference type="InterPro" id="IPR007484">
    <property type="entry name" value="Peptidase_M28"/>
</dbReference>
<dbReference type="PANTHER" id="PTHR43651:SF3">
    <property type="entry name" value="1,4-ALPHA-GLUCAN-BRANCHING ENZYME"/>
    <property type="match status" value="1"/>
</dbReference>
<organism evidence="11 12">
    <name type="scientific">Boletus reticuloceps</name>
    <dbReference type="NCBI Taxonomy" id="495285"/>
    <lineage>
        <taxon>Eukaryota</taxon>
        <taxon>Fungi</taxon>
        <taxon>Dikarya</taxon>
        <taxon>Basidiomycota</taxon>
        <taxon>Agaricomycotina</taxon>
        <taxon>Agaricomycetes</taxon>
        <taxon>Agaricomycetidae</taxon>
        <taxon>Boletales</taxon>
        <taxon>Boletineae</taxon>
        <taxon>Boletaceae</taxon>
        <taxon>Boletoideae</taxon>
        <taxon>Boletus</taxon>
    </lineage>
</organism>
<proteinExistence type="inferred from homology"/>
<dbReference type="Pfam" id="PF02806">
    <property type="entry name" value="Alpha-amylase_C"/>
    <property type="match status" value="1"/>
</dbReference>
<evidence type="ECO:0000256" key="2">
    <source>
        <dbReference type="ARBA" id="ARBA00004964"/>
    </source>
</evidence>
<dbReference type="CDD" id="cd02121">
    <property type="entry name" value="PA_GCPII_like"/>
    <property type="match status" value="1"/>
</dbReference>
<dbReference type="Gene3D" id="3.20.20.80">
    <property type="entry name" value="Glycosidases"/>
    <property type="match status" value="1"/>
</dbReference>
<feature type="domain" description="Glycosyl hydrolase family 13 catalytic" evidence="10">
    <location>
        <begin position="97"/>
        <end position="512"/>
    </location>
</feature>
<dbReference type="Pfam" id="PF02225">
    <property type="entry name" value="PA"/>
    <property type="match status" value="1"/>
</dbReference>
<dbReference type="InterPro" id="IPR013780">
    <property type="entry name" value="Glyco_hydro_b"/>
</dbReference>
<comment type="pathway">
    <text evidence="2">Glycan biosynthesis; glycogen biosynthesis.</text>
</comment>
<dbReference type="GO" id="GO:0043169">
    <property type="term" value="F:cation binding"/>
    <property type="evidence" value="ECO:0007669"/>
    <property type="project" value="InterPro"/>
</dbReference>
<keyword evidence="11" id="KW-0378">Hydrolase</keyword>
<accession>A0A8I2YUI5</accession>
<dbReference type="PANTHER" id="PTHR43651">
    <property type="entry name" value="1,4-ALPHA-GLUCAN-BRANCHING ENZYME"/>
    <property type="match status" value="1"/>
</dbReference>
<dbReference type="SUPFAM" id="SSF51011">
    <property type="entry name" value="Glycosyl hydrolase domain"/>
    <property type="match status" value="1"/>
</dbReference>
<dbReference type="SUPFAM" id="SSF52025">
    <property type="entry name" value="PA domain"/>
    <property type="match status" value="1"/>
</dbReference>
<evidence type="ECO:0000256" key="6">
    <source>
        <dbReference type="ARBA" id="ARBA00022676"/>
    </source>
</evidence>
<dbReference type="InterPro" id="IPR046450">
    <property type="entry name" value="PA_dom_sf"/>
</dbReference>
<dbReference type="InterPro" id="IPR017853">
    <property type="entry name" value="GH"/>
</dbReference>
<dbReference type="UniPathway" id="UPA00164"/>
<dbReference type="GO" id="GO:0003844">
    <property type="term" value="F:1,4-alpha-glucan branching enzyme activity"/>
    <property type="evidence" value="ECO:0007669"/>
    <property type="project" value="UniProtKB-EC"/>
</dbReference>
<comment type="function">
    <text evidence="9">Glycogen-branching enzyme participates in the glycogen biosynthetic process along with glycogenin and glycogen synthase. Generates alpha-1,6-glucosidic branches from alpha-1,4-linked glucose chains, to increase solubility of the glycogen polymer.</text>
</comment>
<gene>
    <name evidence="11" type="ORF">JVT61DRAFT_12911</name>
</gene>
<dbReference type="Pfam" id="PF04389">
    <property type="entry name" value="Peptidase_M28"/>
    <property type="match status" value="1"/>
</dbReference>
<dbReference type="Gene3D" id="2.60.40.10">
    <property type="entry name" value="Immunoglobulins"/>
    <property type="match status" value="1"/>
</dbReference>
<evidence type="ECO:0000256" key="5">
    <source>
        <dbReference type="ARBA" id="ARBA00020932"/>
    </source>
</evidence>
<dbReference type="InterPro" id="IPR036757">
    <property type="entry name" value="TFR-like_dimer_dom_sf"/>
</dbReference>
<dbReference type="SUPFAM" id="SSF53187">
    <property type="entry name" value="Zn-dependent exopeptidases"/>
    <property type="match status" value="1"/>
</dbReference>
<dbReference type="GO" id="GO:0005737">
    <property type="term" value="C:cytoplasm"/>
    <property type="evidence" value="ECO:0007669"/>
    <property type="project" value="TreeGrafter"/>
</dbReference>
<dbReference type="InterPro" id="IPR006048">
    <property type="entry name" value="A-amylase/branching_C"/>
</dbReference>
<dbReference type="Gene3D" id="2.60.40.1180">
    <property type="entry name" value="Golgi alpha-mannosidase II"/>
    <property type="match status" value="1"/>
</dbReference>
<dbReference type="SUPFAM" id="SSF51445">
    <property type="entry name" value="(Trans)glycosidases"/>
    <property type="match status" value="1"/>
</dbReference>
<dbReference type="GO" id="GO:0005978">
    <property type="term" value="P:glycogen biosynthetic process"/>
    <property type="evidence" value="ECO:0007669"/>
    <property type="project" value="UniProtKB-UniPathway"/>
</dbReference>
<evidence type="ECO:0000256" key="7">
    <source>
        <dbReference type="ARBA" id="ARBA00022679"/>
    </source>
</evidence>
<protein>
    <recommendedName>
        <fullName evidence="5">1,4-alpha-glucan-branching enzyme</fullName>
        <ecNumber evidence="4">2.4.1.18</ecNumber>
    </recommendedName>
    <alternativeName>
        <fullName evidence="8">Glycogen-branching enzyme</fullName>
    </alternativeName>
</protein>
<dbReference type="SUPFAM" id="SSF81296">
    <property type="entry name" value="E set domains"/>
    <property type="match status" value="1"/>
</dbReference>
<dbReference type="Gene3D" id="3.50.30.30">
    <property type="match status" value="1"/>
</dbReference>
<dbReference type="InterPro" id="IPR014756">
    <property type="entry name" value="Ig_E-set"/>
</dbReference>
<evidence type="ECO:0000256" key="9">
    <source>
        <dbReference type="ARBA" id="ARBA00049618"/>
    </source>
</evidence>
<dbReference type="FunFam" id="3.20.20.80:FF:000001">
    <property type="entry name" value="1,4-alpha-glucan branching enzyme"/>
    <property type="match status" value="1"/>
</dbReference>
<keyword evidence="7" id="KW-0808">Transferase</keyword>
<dbReference type="EMBL" id="JAGFBS010000006">
    <property type="protein sequence ID" value="KAG6378641.1"/>
    <property type="molecule type" value="Genomic_DNA"/>
</dbReference>
<comment type="catalytic activity">
    <reaction evidence="1">
        <text>Transfers a segment of a (1-&gt;4)-alpha-D-glucan chain to a primary hydroxy group in a similar glucan chain.</text>
        <dbReference type="EC" id="2.4.1.18"/>
    </reaction>
</comment>
<evidence type="ECO:0000256" key="8">
    <source>
        <dbReference type="ARBA" id="ARBA00031979"/>
    </source>
</evidence>
<keyword evidence="12" id="KW-1185">Reference proteome</keyword>
<comment type="caution">
    <text evidence="11">The sequence shown here is derived from an EMBL/GenBank/DDBJ whole genome shotgun (WGS) entry which is preliminary data.</text>
</comment>
<dbReference type="InterPro" id="IPR013783">
    <property type="entry name" value="Ig-like_fold"/>
</dbReference>
<dbReference type="OrthoDB" id="196493at2759"/>
<dbReference type="Pfam" id="PF00128">
    <property type="entry name" value="Alpha-amylase"/>
    <property type="match status" value="1"/>
</dbReference>
<dbReference type="InterPro" id="IPR004193">
    <property type="entry name" value="Glyco_hydro_13_N"/>
</dbReference>
<evidence type="ECO:0000313" key="11">
    <source>
        <dbReference type="EMBL" id="KAG6378641.1"/>
    </source>
</evidence>
<dbReference type="InterPro" id="IPR003137">
    <property type="entry name" value="PA_domain"/>
</dbReference>
<evidence type="ECO:0000259" key="10">
    <source>
        <dbReference type="SMART" id="SM00642"/>
    </source>
</evidence>
<sequence>MGFTVKDDGTVVYREWAPNAREANLIGDFNRWNRLSHPMSKNQYGVWEITLAPNAPGEPAIPHDSKVKISMILPTGIRIERLPAWIHRVTQDLTYSQTYESRFWNPPASERYQFKHRRPPQPPSVRIYEAHVGISTPETRVGTYKEFTKDVLPRIQKLGYNTIQLMAIMEHPYYASFGYQVTSFFAASSRFGTPEELRELVDTAHGMGIIVLLDVVHSHASKNVLDGLNAFDGTDHLYFHEGSKGRHELWDSRLFNYGSHEVLRFLLSNLRFYMEEYQFDGFRFDGVTSMMYLHHGIGTGFSGGYHEYFGSGADDEAIAYLMLANDVLHALCPSVVTIAEDVSGMPLLCVPVSQGGIGFDYRLSMAIPDMWIKLLKHVSDNNWDMGSIVHTLTNRRYGEKSIAYAESHDQALVGDKTLAFWLMDKEMYTNMSNLTPMTPVIARGLALHKMIRLLVHSLGGEGYLNFEGNEFGHPEWLDFPREGNSNSFQYARRQWNIVDDSLLRYQNLNNFDAAMNHLESKYMWLSSPQAYVSLKHDSDKMIVYERAGLLFIFNFHPTKSFADYRVGVDVAGEYTIILNSDDKKYGGFENLTSGGRYMNPTCCRTVPAMDEMQVGVGDTKPAFDNTGWHVMPSPATQRRYWQPGSDRRKKWTRLVILFCVVLFFFCFNTRFFNAHSRWGRKAEELFLTVPNEQSAFTASRRYASKPHLAGTPGDLETAKDFLAHLRKELCIDHDPELPIYAAGSAEAHAATLNISAYTHPTAWINTYYPILNSPLDHSLEILGEDGNPIWTAQLEEVSDGTDPDAAEYATSVLAWHGISRGGEAQGKLIYANYGRKKDYDALVEAGIDFNGKIVITRYGANFRGLKVKRAQELGAAAVLIYSDPRDDGTVTTENGYLPYPHGPARNPTSVQRGAVQFLSLYPGDPSTPGYPSYENSTRVEGGSKPTIPSLPISWTNAKVLLDQIADGKEGPTVRLVNNVEEKITPIWNVFGVIPGHIRTKLSCSATIVMPGFWGLQDPSSGTVSVYEAIRGFGALLRNGWKPLRTILIASWDGEEYGMVGSTEWGEDFADWIREHVTAYINMVPLSKSLIRLLKDRSLWDARSDKGEFFGENVDAEATALYEELESAADNIGINPLGSGSDYTIFLQYIGVASSEAGFTSTLHDPVYHYHSVFDTNHWQAVYGDPSFSRHVAIAKHIGLQVLRLSGDIILPFNTTHYSLQLQSYLDKVEQLVVASSLKVDFTSLRQSIQALQVASVRLDAEKATAEGKLRTILRKLKKRRALKRKLYRKLKKWICKLASHVRKECKAPEDGELTDFMFAFDLI</sequence>
<reference evidence="11" key="1">
    <citation type="submission" date="2021-03" db="EMBL/GenBank/DDBJ databases">
        <title>Evolutionary innovations through gain and loss of genes in the ectomycorrhizal Boletales.</title>
        <authorList>
            <person name="Wu G."/>
            <person name="Miyauchi S."/>
            <person name="Morin E."/>
            <person name="Yang Z.-L."/>
            <person name="Xu J."/>
            <person name="Martin F.M."/>
        </authorList>
    </citation>
    <scope>NUCLEOTIDE SEQUENCE</scope>
    <source>
        <strain evidence="11">BR01</strain>
    </source>
</reference>
<dbReference type="Pfam" id="PF02922">
    <property type="entry name" value="CBM_48"/>
    <property type="match status" value="1"/>
</dbReference>
<evidence type="ECO:0000256" key="1">
    <source>
        <dbReference type="ARBA" id="ARBA00000826"/>
    </source>
</evidence>
<dbReference type="SUPFAM" id="SSF47672">
    <property type="entry name" value="Transferrin receptor-like dimerisation domain"/>
    <property type="match status" value="1"/>
</dbReference>
<dbReference type="FunFam" id="2.60.40.10:FF:000250">
    <property type="entry name" value="1,4-alpha-glucan-branching enzyme, chloroplastic/amyloplastic"/>
    <property type="match status" value="1"/>
</dbReference>
<keyword evidence="6" id="KW-0328">Glycosyltransferase</keyword>
<dbReference type="Gene3D" id="3.40.630.10">
    <property type="entry name" value="Zn peptidases"/>
    <property type="match status" value="1"/>
</dbReference>
<dbReference type="Proteomes" id="UP000683000">
    <property type="component" value="Unassembled WGS sequence"/>
</dbReference>